<feature type="region of interest" description="Disordered" evidence="1">
    <location>
        <begin position="222"/>
        <end position="249"/>
    </location>
</feature>
<feature type="region of interest" description="Disordered" evidence="1">
    <location>
        <begin position="298"/>
        <end position="348"/>
    </location>
</feature>
<feature type="compositionally biased region" description="Basic and acidic residues" evidence="1">
    <location>
        <begin position="223"/>
        <end position="249"/>
    </location>
</feature>
<proteinExistence type="predicted"/>
<dbReference type="RefSeq" id="WP_337695484.1">
    <property type="nucleotide sequence ID" value="NZ_JBBEGN010000006.1"/>
</dbReference>
<dbReference type="Proteomes" id="UP001385809">
    <property type="component" value="Unassembled WGS sequence"/>
</dbReference>
<evidence type="ECO:0000256" key="2">
    <source>
        <dbReference type="SAM" id="Phobius"/>
    </source>
</evidence>
<keyword evidence="4" id="KW-1185">Reference proteome</keyword>
<evidence type="ECO:0000313" key="3">
    <source>
        <dbReference type="EMBL" id="MEJ2868902.1"/>
    </source>
</evidence>
<dbReference type="EMBL" id="JBBEGN010000006">
    <property type="protein sequence ID" value="MEJ2868902.1"/>
    <property type="molecule type" value="Genomic_DNA"/>
</dbReference>
<feature type="compositionally biased region" description="Polar residues" evidence="1">
    <location>
        <begin position="331"/>
        <end position="348"/>
    </location>
</feature>
<keyword evidence="2" id="KW-0472">Membrane</keyword>
<feature type="transmembrane region" description="Helical" evidence="2">
    <location>
        <begin position="40"/>
        <end position="64"/>
    </location>
</feature>
<evidence type="ECO:0000313" key="4">
    <source>
        <dbReference type="Proteomes" id="UP001385809"/>
    </source>
</evidence>
<comment type="caution">
    <text evidence="3">The sequence shown here is derived from an EMBL/GenBank/DDBJ whole genome shotgun (WGS) entry which is preliminary data.</text>
</comment>
<feature type="transmembrane region" description="Helical" evidence="2">
    <location>
        <begin position="107"/>
        <end position="129"/>
    </location>
</feature>
<organism evidence="3 4">
    <name type="scientific">Actinomycetospora aurantiaca</name>
    <dbReference type="NCBI Taxonomy" id="3129233"/>
    <lineage>
        <taxon>Bacteria</taxon>
        <taxon>Bacillati</taxon>
        <taxon>Actinomycetota</taxon>
        <taxon>Actinomycetes</taxon>
        <taxon>Pseudonocardiales</taxon>
        <taxon>Pseudonocardiaceae</taxon>
        <taxon>Actinomycetospora</taxon>
    </lineage>
</organism>
<reference evidence="3 4" key="1">
    <citation type="submission" date="2024-03" db="EMBL/GenBank/DDBJ databases">
        <title>Actinomycetospora sp. OC33-EN08, a novel actinomycete isolated from wild orchid (Aerides multiflora).</title>
        <authorList>
            <person name="Suriyachadkun C."/>
        </authorList>
    </citation>
    <scope>NUCLEOTIDE SEQUENCE [LARGE SCALE GENOMIC DNA]</scope>
    <source>
        <strain evidence="3 4">OC33-EN08</strain>
    </source>
</reference>
<keyword evidence="2" id="KW-0812">Transmembrane</keyword>
<feature type="transmembrane region" description="Helical" evidence="2">
    <location>
        <begin position="70"/>
        <end position="95"/>
    </location>
</feature>
<evidence type="ECO:0000256" key="1">
    <source>
        <dbReference type="SAM" id="MobiDB-lite"/>
    </source>
</evidence>
<protein>
    <submittedName>
        <fullName evidence="3">Uncharacterized protein</fullName>
    </submittedName>
</protein>
<name>A0ABU8MP22_9PSEU</name>
<accession>A0ABU8MP22</accession>
<gene>
    <name evidence="3" type="ORF">WCD74_14110</name>
</gene>
<feature type="transmembrane region" description="Helical" evidence="2">
    <location>
        <begin position="181"/>
        <end position="205"/>
    </location>
</feature>
<sequence length="348" mass="36421">MTTTPSSPRSRFSLRRGLRPGTVGSYRDSTMLVNRSREDYLALGIIVLAIGGDIAAFYVVLARVFRGSTFLIVIGTVGFAAASVGLAHLVGQGLARRRCGDPRASSLLTAAAFATWLVLGVASFVTRLLTPSSTSSNPFGSSSGSGFGSGGGSGFGSGGGSGFGSGSSAALDSSAVLPAMLFGALFLASGVAAMVATFVSFNPVAGALRRAERRLEDATAAERASRAELERSREALRQQQNERDRENDRWKAARQQVIAEMVELQNYARTLIASKKQNPSVTDGLVENAPYPLFTPARAVEPGREAAPPPVRHDPPPAHRAPAPAVVNGHRNGSNGHHRAPTTNGEHS</sequence>
<keyword evidence="2" id="KW-1133">Transmembrane helix</keyword>